<dbReference type="OrthoDB" id="9805604at2"/>
<sequence>MGNFKEDIARCEAFVFDVDGVMTDGGIIPTADGDFIRRYNAKDGYALAYAVKHGYKVCIITGGRGRTLEHRLRMLGIERFYTDCMDKIRAMREYFAEEGIDPANAIYMGDDIPDLECMREVGIPVCPADAAAEVIEASRYVSEFRGGEGAVRDIVEQVLRARGDWARDSMGVTPSSLVASR</sequence>
<dbReference type="NCBIfam" id="TIGR01670">
    <property type="entry name" value="KdsC-phosphatas"/>
    <property type="match status" value="1"/>
</dbReference>
<dbReference type="EMBL" id="AP019736">
    <property type="protein sequence ID" value="BBL06486.1"/>
    <property type="molecule type" value="Genomic_DNA"/>
</dbReference>
<dbReference type="GO" id="GO:0046872">
    <property type="term" value="F:metal ion binding"/>
    <property type="evidence" value="ECO:0007669"/>
    <property type="project" value="UniProtKB-KW"/>
</dbReference>
<reference evidence="9" key="1">
    <citation type="submission" date="2019-06" db="EMBL/GenBank/DDBJ databases">
        <title>Alistipes onderdonkii subsp. vulgaris subsp. nov., Alistipes dispar sp. nov. and Alistipes communis sp. nov., isolated from human faeces, and creation of Alistipes onderdonkii subsp. onderdonkii subsp. nov.</title>
        <authorList>
            <person name="Sakamoto M."/>
            <person name="Ikeyama N."/>
            <person name="Ogata Y."/>
            <person name="Suda W."/>
            <person name="Iino T."/>
            <person name="Hattori M."/>
            <person name="Ohkuma M."/>
        </authorList>
    </citation>
    <scope>NUCLEOTIDE SEQUENCE [LARGE SCALE GENOMIC DNA]</scope>
    <source>
        <strain evidence="9">5CPEGH6</strain>
    </source>
</reference>
<protein>
    <submittedName>
        <fullName evidence="8">3-deoxy-D-manno-octulosonate 8-phosphate phosphatase</fullName>
    </submittedName>
</protein>
<proteinExistence type="inferred from homology"/>
<feature type="binding site" evidence="7">
    <location>
        <position position="110"/>
    </location>
    <ligand>
        <name>Mg(2+)</name>
        <dbReference type="ChEBI" id="CHEBI:18420"/>
    </ligand>
</feature>
<feature type="binding site" evidence="7">
    <location>
        <position position="19"/>
    </location>
    <ligand>
        <name>substrate</name>
    </ligand>
</feature>
<keyword evidence="5" id="KW-0378">Hydrolase</keyword>
<dbReference type="SUPFAM" id="SSF56784">
    <property type="entry name" value="HAD-like"/>
    <property type="match status" value="1"/>
</dbReference>
<name>A0A4Y1X1T7_9BACT</name>
<evidence type="ECO:0000256" key="3">
    <source>
        <dbReference type="ARBA" id="ARBA00011881"/>
    </source>
</evidence>
<dbReference type="RefSeq" id="WP_141428300.1">
    <property type="nucleotide sequence ID" value="NZ_AP019736.1"/>
</dbReference>
<evidence type="ECO:0000256" key="5">
    <source>
        <dbReference type="ARBA" id="ARBA00022801"/>
    </source>
</evidence>
<dbReference type="AlphaFoldDB" id="A0A4Y1X1T7"/>
<dbReference type="FunFam" id="3.40.50.1000:FF:000029">
    <property type="entry name" value="3-deoxy-D-manno-octulosonate 8-phosphate phosphatase KdsC"/>
    <property type="match status" value="1"/>
</dbReference>
<organism evidence="8 9">
    <name type="scientific">Alistipes dispar</name>
    <dbReference type="NCBI Taxonomy" id="2585119"/>
    <lineage>
        <taxon>Bacteria</taxon>
        <taxon>Pseudomonadati</taxon>
        <taxon>Bacteroidota</taxon>
        <taxon>Bacteroidia</taxon>
        <taxon>Bacteroidales</taxon>
        <taxon>Rikenellaceae</taxon>
        <taxon>Alistipes</taxon>
    </lineage>
</organism>
<dbReference type="SFLD" id="SFLDS00003">
    <property type="entry name" value="Haloacid_Dehalogenase"/>
    <property type="match status" value="1"/>
</dbReference>
<comment type="cofactor">
    <cofactor evidence="1 7">
        <name>Mg(2+)</name>
        <dbReference type="ChEBI" id="CHEBI:18420"/>
    </cofactor>
</comment>
<evidence type="ECO:0000256" key="6">
    <source>
        <dbReference type="ARBA" id="ARBA00022842"/>
    </source>
</evidence>
<dbReference type="InterPro" id="IPR010023">
    <property type="entry name" value="KdsC_fam"/>
</dbReference>
<evidence type="ECO:0000256" key="7">
    <source>
        <dbReference type="PIRSR" id="PIRSR006118-2"/>
    </source>
</evidence>
<dbReference type="GO" id="GO:0008781">
    <property type="term" value="F:N-acylneuraminate cytidylyltransferase activity"/>
    <property type="evidence" value="ECO:0007669"/>
    <property type="project" value="TreeGrafter"/>
</dbReference>
<dbReference type="PIRSF" id="PIRSF006118">
    <property type="entry name" value="KDO8-P_Ptase"/>
    <property type="match status" value="1"/>
</dbReference>
<dbReference type="Gene3D" id="3.40.50.1000">
    <property type="entry name" value="HAD superfamily/HAD-like"/>
    <property type="match status" value="1"/>
</dbReference>
<keyword evidence="4 7" id="KW-0479">Metal-binding</keyword>
<dbReference type="GeneID" id="98673101"/>
<gene>
    <name evidence="8" type="primary">kdsC</name>
    <name evidence="8" type="ORF">A5CPEGH6_11240</name>
</gene>
<dbReference type="InterPro" id="IPR050793">
    <property type="entry name" value="CMP-NeuNAc_synthase"/>
</dbReference>
<dbReference type="Proteomes" id="UP000319374">
    <property type="component" value="Chromosome"/>
</dbReference>
<evidence type="ECO:0000256" key="1">
    <source>
        <dbReference type="ARBA" id="ARBA00001946"/>
    </source>
</evidence>
<comment type="similarity">
    <text evidence="2">Belongs to the KdsC family.</text>
</comment>
<evidence type="ECO:0000256" key="4">
    <source>
        <dbReference type="ARBA" id="ARBA00022723"/>
    </source>
</evidence>
<keyword evidence="9" id="KW-1185">Reference proteome</keyword>
<accession>A0A4Y1X1T7</accession>
<dbReference type="InterPro" id="IPR036412">
    <property type="entry name" value="HAD-like_sf"/>
</dbReference>
<evidence type="ECO:0000313" key="8">
    <source>
        <dbReference type="EMBL" id="BBL06486.1"/>
    </source>
</evidence>
<dbReference type="PANTHER" id="PTHR21485:SF3">
    <property type="entry name" value="N-ACYLNEURAMINATE CYTIDYLYLTRANSFERASE"/>
    <property type="match status" value="1"/>
</dbReference>
<keyword evidence="6 7" id="KW-0460">Magnesium</keyword>
<dbReference type="GO" id="GO:0016788">
    <property type="term" value="F:hydrolase activity, acting on ester bonds"/>
    <property type="evidence" value="ECO:0007669"/>
    <property type="project" value="InterPro"/>
</dbReference>
<dbReference type="KEGG" id="ada:A5CPEGH6_11240"/>
<feature type="binding site" evidence="7">
    <location>
        <position position="17"/>
    </location>
    <ligand>
        <name>Mg(2+)</name>
        <dbReference type="ChEBI" id="CHEBI:18420"/>
    </ligand>
</feature>
<dbReference type="PANTHER" id="PTHR21485">
    <property type="entry name" value="HAD SUPERFAMILY MEMBERS CMAS AND KDSC"/>
    <property type="match status" value="1"/>
</dbReference>
<evidence type="ECO:0000256" key="2">
    <source>
        <dbReference type="ARBA" id="ARBA00005893"/>
    </source>
</evidence>
<comment type="subunit">
    <text evidence="3">Homotetramer.</text>
</comment>
<dbReference type="InterPro" id="IPR023214">
    <property type="entry name" value="HAD_sf"/>
</dbReference>
<dbReference type="SFLD" id="SFLDG01138">
    <property type="entry name" value="C1.6.2:_Deoxy-d-mannose-octulo"/>
    <property type="match status" value="1"/>
</dbReference>
<evidence type="ECO:0000313" key="9">
    <source>
        <dbReference type="Proteomes" id="UP000319374"/>
    </source>
</evidence>
<dbReference type="Pfam" id="PF08282">
    <property type="entry name" value="Hydrolase_3"/>
    <property type="match status" value="1"/>
</dbReference>
<dbReference type="SFLD" id="SFLDG01136">
    <property type="entry name" value="C1.6:_Phosphoserine_Phosphatas"/>
    <property type="match status" value="1"/>
</dbReference>